<dbReference type="PANTHER" id="PTHR10640:SF7">
    <property type="entry name" value="METHYLTHIORIBULOSE-1-PHOSPHATE DEHYDRATASE"/>
    <property type="match status" value="1"/>
</dbReference>
<keyword evidence="9" id="KW-1185">Reference proteome</keyword>
<feature type="binding site" evidence="6">
    <location>
        <position position="104"/>
    </location>
    <ligand>
        <name>Zn(2+)</name>
        <dbReference type="ChEBI" id="CHEBI:29105"/>
    </ligand>
</feature>
<dbReference type="EMBL" id="AP018227">
    <property type="protein sequence ID" value="BAY83023.1"/>
    <property type="molecule type" value="Genomic_DNA"/>
</dbReference>
<feature type="binding site" evidence="6">
    <location>
        <position position="102"/>
    </location>
    <ligand>
        <name>Zn(2+)</name>
        <dbReference type="ChEBI" id="CHEBI:29105"/>
    </ligand>
</feature>
<organism evidence="8 9">
    <name type="scientific">Calothrix parasitica NIES-267</name>
    <dbReference type="NCBI Taxonomy" id="1973488"/>
    <lineage>
        <taxon>Bacteria</taxon>
        <taxon>Bacillati</taxon>
        <taxon>Cyanobacteriota</taxon>
        <taxon>Cyanophyceae</taxon>
        <taxon>Nostocales</taxon>
        <taxon>Calotrichaceae</taxon>
        <taxon>Calothrix</taxon>
    </lineage>
</organism>
<comment type="similarity">
    <text evidence="6">Belongs to the aldolase class II family. MtnB subfamily.</text>
</comment>
<dbReference type="InterPro" id="IPR036409">
    <property type="entry name" value="Aldolase_II/adducin_N_sf"/>
</dbReference>
<keyword evidence="1 6" id="KW-0028">Amino-acid biosynthesis</keyword>
<dbReference type="Gene3D" id="3.40.225.10">
    <property type="entry name" value="Class II aldolase/adducin N-terminal domain"/>
    <property type="match status" value="1"/>
</dbReference>
<dbReference type="HAMAP" id="MF_01677">
    <property type="entry name" value="Salvage_MtnB"/>
    <property type="match status" value="1"/>
</dbReference>
<proteinExistence type="inferred from homology"/>
<evidence type="ECO:0000256" key="1">
    <source>
        <dbReference type="ARBA" id="ARBA00022605"/>
    </source>
</evidence>
<feature type="domain" description="Class II aldolase/adducin N-terminal" evidence="7">
    <location>
        <begin position="7"/>
        <end position="204"/>
    </location>
</feature>
<dbReference type="EC" id="4.2.1.109" evidence="6"/>
<comment type="cofactor">
    <cofactor evidence="6">
        <name>Zn(2+)</name>
        <dbReference type="ChEBI" id="CHEBI:29105"/>
    </cofactor>
    <text evidence="6">Binds 1 zinc ion per subunit.</text>
</comment>
<evidence type="ECO:0000313" key="9">
    <source>
        <dbReference type="Proteomes" id="UP000218418"/>
    </source>
</evidence>
<evidence type="ECO:0000313" key="8">
    <source>
        <dbReference type="EMBL" id="BAY83023.1"/>
    </source>
</evidence>
<dbReference type="PANTHER" id="PTHR10640">
    <property type="entry name" value="METHYLTHIORIBULOSE-1-PHOSPHATE DEHYDRATASE"/>
    <property type="match status" value="1"/>
</dbReference>
<evidence type="ECO:0000259" key="7">
    <source>
        <dbReference type="SMART" id="SM01007"/>
    </source>
</evidence>
<dbReference type="GO" id="GO:0005737">
    <property type="term" value="C:cytoplasm"/>
    <property type="evidence" value="ECO:0007669"/>
    <property type="project" value="UniProtKB-UniRule"/>
</dbReference>
<dbReference type="OrthoDB" id="9805559at2"/>
<dbReference type="GO" id="GO:0019509">
    <property type="term" value="P:L-methionine salvage from methylthioadenosine"/>
    <property type="evidence" value="ECO:0007669"/>
    <property type="project" value="UniProtKB-UniRule"/>
</dbReference>
<dbReference type="UniPathway" id="UPA00904">
    <property type="reaction ID" value="UER00875"/>
</dbReference>
<evidence type="ECO:0000256" key="3">
    <source>
        <dbReference type="ARBA" id="ARBA00022833"/>
    </source>
</evidence>
<name>A0A1Z4LP98_9CYAN</name>
<evidence type="ECO:0000256" key="2">
    <source>
        <dbReference type="ARBA" id="ARBA00022723"/>
    </source>
</evidence>
<evidence type="ECO:0000256" key="6">
    <source>
        <dbReference type="HAMAP-Rule" id="MF_01677"/>
    </source>
</evidence>
<reference evidence="8 9" key="1">
    <citation type="submission" date="2017-06" db="EMBL/GenBank/DDBJ databases">
        <title>Genome sequencing of cyanobaciteial culture collection at National Institute for Environmental Studies (NIES).</title>
        <authorList>
            <person name="Hirose Y."/>
            <person name="Shimura Y."/>
            <person name="Fujisawa T."/>
            <person name="Nakamura Y."/>
            <person name="Kawachi M."/>
        </authorList>
    </citation>
    <scope>NUCLEOTIDE SEQUENCE [LARGE SCALE GENOMIC DNA]</scope>
    <source>
        <strain evidence="8 9">NIES-267</strain>
    </source>
</reference>
<evidence type="ECO:0000256" key="5">
    <source>
        <dbReference type="ARBA" id="ARBA00023239"/>
    </source>
</evidence>
<keyword evidence="4 6" id="KW-0486">Methionine biosynthesis</keyword>
<accession>A0A1Z4LP98</accession>
<dbReference type="GO" id="GO:0008270">
    <property type="term" value="F:zinc ion binding"/>
    <property type="evidence" value="ECO:0007669"/>
    <property type="project" value="UniProtKB-UniRule"/>
</dbReference>
<comment type="function">
    <text evidence="6">Catalyzes the dehydration of methylthioribulose-1-phosphate (MTRu-1-P) into 2,3-diketo-5-methylthiopentyl-1-phosphate (DK-MTP-1-P).</text>
</comment>
<dbReference type="Proteomes" id="UP000218418">
    <property type="component" value="Chromosome"/>
</dbReference>
<dbReference type="SUPFAM" id="SSF53639">
    <property type="entry name" value="AraD/HMP-PK domain-like"/>
    <property type="match status" value="1"/>
</dbReference>
<dbReference type="NCBIfam" id="TIGR03328">
    <property type="entry name" value="salvage_mtnB"/>
    <property type="match status" value="1"/>
</dbReference>
<protein>
    <recommendedName>
        <fullName evidence="6">Methylthioribulose-1-phosphate dehydratase</fullName>
        <shortName evidence="6">MTRu-1-P dehydratase</shortName>
        <ecNumber evidence="6">4.2.1.109</ecNumber>
    </recommendedName>
</protein>
<dbReference type="GO" id="GO:0046570">
    <property type="term" value="F:methylthioribulose 1-phosphate dehydratase activity"/>
    <property type="evidence" value="ECO:0007669"/>
    <property type="project" value="UniProtKB-UniRule"/>
</dbReference>
<dbReference type="InterPro" id="IPR001303">
    <property type="entry name" value="Aldolase_II/adducin_N"/>
</dbReference>
<keyword evidence="3 6" id="KW-0862">Zinc</keyword>
<dbReference type="SMART" id="SM01007">
    <property type="entry name" value="Aldolase_II"/>
    <property type="match status" value="1"/>
</dbReference>
<comment type="catalytic activity">
    <reaction evidence="6">
        <text>5-(methylsulfanyl)-D-ribulose 1-phosphate = 5-methylsulfanyl-2,3-dioxopentyl phosphate + H2O</text>
        <dbReference type="Rhea" id="RHEA:15549"/>
        <dbReference type="ChEBI" id="CHEBI:15377"/>
        <dbReference type="ChEBI" id="CHEBI:58548"/>
        <dbReference type="ChEBI" id="CHEBI:58828"/>
        <dbReference type="EC" id="4.2.1.109"/>
    </reaction>
</comment>
<sequence>MSIDSRPTLISAARHFYQMGWMVGTAGNLSAKISDNSFWITSSGCPKNLLTVDDFVLMTLDRDKGEFYSTPTQSHSQKRPSAETSIHAAIYNLFPDAQVCYHVHSIENNLVSRFTNSDNLALPPLEMLKGLGVWEENPHLTMPIFANHLEVSQIAEDIFTRFKDTKPQVPALLIRDHGVTIWADSLERAGNYIEIVEYIFRYMVIRSKVKG</sequence>
<comment type="pathway">
    <text evidence="6">Amino-acid biosynthesis; L-methionine biosynthesis via salvage pathway; L-methionine from S-methyl-5-thio-alpha-D-ribose 1-phosphate: step 2/6.</text>
</comment>
<gene>
    <name evidence="6" type="primary">mtnB</name>
    <name evidence="8" type="ORF">NIES267_25090</name>
</gene>
<evidence type="ECO:0000256" key="4">
    <source>
        <dbReference type="ARBA" id="ARBA00023167"/>
    </source>
</evidence>
<keyword evidence="2 6" id="KW-0479">Metal-binding</keyword>
<dbReference type="InterPro" id="IPR017714">
    <property type="entry name" value="MethylthioRu-1-P_deHdtase_MtnB"/>
</dbReference>
<dbReference type="Pfam" id="PF00596">
    <property type="entry name" value="Aldolase_II"/>
    <property type="match status" value="1"/>
</dbReference>
<dbReference type="AlphaFoldDB" id="A0A1Z4LP98"/>
<keyword evidence="5 6" id="KW-0456">Lyase</keyword>